<accession>A0A0X8HU95</accession>
<evidence type="ECO:0000256" key="2">
    <source>
        <dbReference type="SAM" id="Phobius"/>
    </source>
</evidence>
<reference evidence="3 4" key="1">
    <citation type="submission" date="2016-01" db="EMBL/GenBank/DDBJ databases">
        <title>Genome sequence of the yeast Holleya sinecauda.</title>
        <authorList>
            <person name="Dietrich F.S."/>
        </authorList>
    </citation>
    <scope>NUCLEOTIDE SEQUENCE [LARGE SCALE GENOMIC DNA]</scope>
    <source>
        <strain evidence="3 4">ATCC 58844</strain>
    </source>
</reference>
<feature type="transmembrane region" description="Helical" evidence="2">
    <location>
        <begin position="51"/>
        <end position="72"/>
    </location>
</feature>
<sequence length="241" mass="27045">MEAIGVLNELTTPSTNENPEFIPTNIAPEITPPNADLNPNIWKSSKPPGTVFILVGAASIAIFIALIAWYVITEHISRRDTKKLLYESEEKGFDDAFSTDNELFDGREQPVKPPVYPEMKPKLLMDQTLQAGQLFGVSQNTPLERLPVPEDDKWLEGQRKSMYISPTIEVMNQKRMHVHSLYDRPTSMTSIDDQSYQQREIATAAPLMGGPGDWSAKSRNKNRYAMNLPFDAYTNGISALT</sequence>
<dbReference type="OrthoDB" id="4065319at2759"/>
<gene>
    <name evidence="3" type="ORF">AW171_hschr63485</name>
</gene>
<organism evidence="3 4">
    <name type="scientific">Eremothecium sinecaudum</name>
    <dbReference type="NCBI Taxonomy" id="45286"/>
    <lineage>
        <taxon>Eukaryota</taxon>
        <taxon>Fungi</taxon>
        <taxon>Dikarya</taxon>
        <taxon>Ascomycota</taxon>
        <taxon>Saccharomycotina</taxon>
        <taxon>Saccharomycetes</taxon>
        <taxon>Saccharomycetales</taxon>
        <taxon>Saccharomycetaceae</taxon>
        <taxon>Eremothecium</taxon>
    </lineage>
</organism>
<feature type="region of interest" description="Disordered" evidence="1">
    <location>
        <begin position="1"/>
        <end position="20"/>
    </location>
</feature>
<dbReference type="Proteomes" id="UP000243052">
    <property type="component" value="Chromosome vi"/>
</dbReference>
<keyword evidence="2" id="KW-0472">Membrane</keyword>
<dbReference type="GeneID" id="28724820"/>
<keyword evidence="2" id="KW-1133">Transmembrane helix</keyword>
<keyword evidence="4" id="KW-1185">Reference proteome</keyword>
<name>A0A0X8HU95_9SACH</name>
<dbReference type="PANTHER" id="PTHR36089">
    <property type="entry name" value="CHITIN SYNTHASE 3 COMPLEX PROTEIN CSI2-RELATED"/>
    <property type="match status" value="1"/>
</dbReference>
<protein>
    <submittedName>
        <fullName evidence="3">HFL326Wp</fullName>
    </submittedName>
</protein>
<dbReference type="InterPro" id="IPR051009">
    <property type="entry name" value="PRM"/>
</dbReference>
<dbReference type="EMBL" id="CP014246">
    <property type="protein sequence ID" value="AMD21530.1"/>
    <property type="molecule type" value="Genomic_DNA"/>
</dbReference>
<dbReference type="GO" id="GO:0005935">
    <property type="term" value="C:cellular bud neck"/>
    <property type="evidence" value="ECO:0007669"/>
    <property type="project" value="TreeGrafter"/>
</dbReference>
<proteinExistence type="predicted"/>
<dbReference type="GO" id="GO:0000324">
    <property type="term" value="C:fungal-type vacuole"/>
    <property type="evidence" value="ECO:0007669"/>
    <property type="project" value="TreeGrafter"/>
</dbReference>
<dbReference type="PANTHER" id="PTHR36089:SF1">
    <property type="entry name" value="CHITIN SYNTHASE 3 COMPLEX PROTEIN CSI2-RELATED"/>
    <property type="match status" value="1"/>
</dbReference>
<evidence type="ECO:0000313" key="3">
    <source>
        <dbReference type="EMBL" id="AMD21530.1"/>
    </source>
</evidence>
<evidence type="ECO:0000256" key="1">
    <source>
        <dbReference type="SAM" id="MobiDB-lite"/>
    </source>
</evidence>
<dbReference type="RefSeq" id="XP_017988526.1">
    <property type="nucleotide sequence ID" value="XM_018133348.1"/>
</dbReference>
<evidence type="ECO:0000313" key="4">
    <source>
        <dbReference type="Proteomes" id="UP000243052"/>
    </source>
</evidence>
<feature type="compositionally biased region" description="Polar residues" evidence="1">
    <location>
        <begin position="9"/>
        <end position="18"/>
    </location>
</feature>
<keyword evidence="2" id="KW-0812">Transmembrane</keyword>
<dbReference type="AlphaFoldDB" id="A0A0X8HU95"/>